<dbReference type="EMBL" id="LCAH01000002">
    <property type="protein sequence ID" value="KKR87589.1"/>
    <property type="molecule type" value="Genomic_DNA"/>
</dbReference>
<protein>
    <submittedName>
        <fullName evidence="1">Uncharacterized protein</fullName>
    </submittedName>
</protein>
<proteinExistence type="predicted"/>
<evidence type="ECO:0000313" key="2">
    <source>
        <dbReference type="Proteomes" id="UP000034616"/>
    </source>
</evidence>
<sequence length="54" mass="6874">MSTLALRHHFFTFAFLPVRRERHWEQTKRFLRIQLSPRQYRRSLRQIMARIFSR</sequence>
<dbReference type="AlphaFoldDB" id="A0A0G0UFC8"/>
<name>A0A0G0UFC8_9BACT</name>
<evidence type="ECO:0000313" key="1">
    <source>
        <dbReference type="EMBL" id="KKR87589.1"/>
    </source>
</evidence>
<dbReference type="Proteomes" id="UP000034616">
    <property type="component" value="Unassembled WGS sequence"/>
</dbReference>
<organism evidence="1 2">
    <name type="scientific">Candidatus Uhrbacteria bacterium GW2011_GWC2_41_11</name>
    <dbReference type="NCBI Taxonomy" id="1618985"/>
    <lineage>
        <taxon>Bacteria</taxon>
        <taxon>Candidatus Uhriibacteriota</taxon>
    </lineage>
</organism>
<gene>
    <name evidence="1" type="ORF">UU35_C0002G0090</name>
</gene>
<reference evidence="1 2" key="1">
    <citation type="journal article" date="2015" name="Nature">
        <title>rRNA introns, odd ribosomes, and small enigmatic genomes across a large radiation of phyla.</title>
        <authorList>
            <person name="Brown C.T."/>
            <person name="Hug L.A."/>
            <person name="Thomas B.C."/>
            <person name="Sharon I."/>
            <person name="Castelle C.J."/>
            <person name="Singh A."/>
            <person name="Wilkins M.J."/>
            <person name="Williams K.H."/>
            <person name="Banfield J.F."/>
        </authorList>
    </citation>
    <scope>NUCLEOTIDE SEQUENCE [LARGE SCALE GENOMIC DNA]</scope>
</reference>
<comment type="caution">
    <text evidence="1">The sequence shown here is derived from an EMBL/GenBank/DDBJ whole genome shotgun (WGS) entry which is preliminary data.</text>
</comment>
<accession>A0A0G0UFC8</accession>